<keyword evidence="2" id="KW-1185">Reference proteome</keyword>
<protein>
    <submittedName>
        <fullName evidence="1">Uncharacterized protein</fullName>
    </submittedName>
</protein>
<organism evidence="1 2">
    <name type="scientific">Mycolicibacillus parakoreensis</name>
    <dbReference type="NCBI Taxonomy" id="1069221"/>
    <lineage>
        <taxon>Bacteria</taxon>
        <taxon>Bacillati</taxon>
        <taxon>Actinomycetota</taxon>
        <taxon>Actinomycetes</taxon>
        <taxon>Mycobacteriales</taxon>
        <taxon>Mycobacteriaceae</taxon>
        <taxon>Mycolicibacillus</taxon>
    </lineage>
</organism>
<evidence type="ECO:0000313" key="1">
    <source>
        <dbReference type="EMBL" id="ULN51519.1"/>
    </source>
</evidence>
<dbReference type="RefSeq" id="WP_240169802.1">
    <property type="nucleotide sequence ID" value="NZ_CP092365.1"/>
</dbReference>
<accession>A0ABY3U272</accession>
<dbReference type="Proteomes" id="UP001055200">
    <property type="component" value="Chromosome"/>
</dbReference>
<name>A0ABY3U272_9MYCO</name>
<proteinExistence type="predicted"/>
<evidence type="ECO:0000313" key="2">
    <source>
        <dbReference type="Proteomes" id="UP001055200"/>
    </source>
</evidence>
<reference evidence="1" key="1">
    <citation type="submission" date="2022-08" db="EMBL/GenBank/DDBJ databases">
        <title>Complete genome sequence of 14 non-tuberculosis mycobacteria type-strains.</title>
        <authorList>
            <person name="Igarashi Y."/>
            <person name="Osugi A."/>
            <person name="Mitarai S."/>
        </authorList>
    </citation>
    <scope>NUCLEOTIDE SEQUENCE</scope>
    <source>
        <strain evidence="1">DSM 45575</strain>
    </source>
</reference>
<dbReference type="EMBL" id="CP092365">
    <property type="protein sequence ID" value="ULN51519.1"/>
    <property type="molecule type" value="Genomic_DNA"/>
</dbReference>
<gene>
    <name evidence="1" type="ORF">MIU77_11435</name>
</gene>
<sequence>MNRHQYAYRCNVCNRRLGLNRMHLVVNNTTILCARCANENGRRLHSELHPDCPEDWHDVYDHPLKFATRAGVFRVQQIRPDIVQGVDQ</sequence>